<evidence type="ECO:0000256" key="1">
    <source>
        <dbReference type="ARBA" id="ARBA00005187"/>
    </source>
</evidence>
<evidence type="ECO:0000259" key="6">
    <source>
        <dbReference type="Pfam" id="PF00733"/>
    </source>
</evidence>
<dbReference type="Pfam" id="PF00733">
    <property type="entry name" value="Asn_synthase"/>
    <property type="match status" value="1"/>
</dbReference>
<name>A0A1M4VD60_9BACL</name>
<dbReference type="InterPro" id="IPR029055">
    <property type="entry name" value="Ntn_hydrolases_N"/>
</dbReference>
<gene>
    <name evidence="7" type="ORF">SAMN05444392_102301</name>
</gene>
<dbReference type="Gene3D" id="3.60.20.10">
    <property type="entry name" value="Glutamine Phosphoribosylpyrophosphate, subunit 1, domain 1"/>
    <property type="match status" value="1"/>
</dbReference>
<comment type="similarity">
    <text evidence="2">Belongs to the asparagine synthetase family.</text>
</comment>
<comment type="pathway">
    <text evidence="1">Amino-acid biosynthesis; L-asparagine biosynthesis; L-asparagine from L-aspartate (L-Gln route): step 1/1.</text>
</comment>
<dbReference type="InterPro" id="IPR014729">
    <property type="entry name" value="Rossmann-like_a/b/a_fold"/>
</dbReference>
<evidence type="ECO:0000256" key="2">
    <source>
        <dbReference type="ARBA" id="ARBA00005752"/>
    </source>
</evidence>
<dbReference type="InterPro" id="IPR051786">
    <property type="entry name" value="ASN_synthetase/amidase"/>
</dbReference>
<comment type="catalytic activity">
    <reaction evidence="5">
        <text>L-aspartate + L-glutamine + ATP + H2O = L-asparagine + L-glutamate + AMP + diphosphate + H(+)</text>
        <dbReference type="Rhea" id="RHEA:12228"/>
        <dbReference type="ChEBI" id="CHEBI:15377"/>
        <dbReference type="ChEBI" id="CHEBI:15378"/>
        <dbReference type="ChEBI" id="CHEBI:29985"/>
        <dbReference type="ChEBI" id="CHEBI:29991"/>
        <dbReference type="ChEBI" id="CHEBI:30616"/>
        <dbReference type="ChEBI" id="CHEBI:33019"/>
        <dbReference type="ChEBI" id="CHEBI:58048"/>
        <dbReference type="ChEBI" id="CHEBI:58359"/>
        <dbReference type="ChEBI" id="CHEBI:456215"/>
        <dbReference type="EC" id="6.3.5.4"/>
    </reaction>
</comment>
<dbReference type="PANTHER" id="PTHR43284">
    <property type="entry name" value="ASPARAGINE SYNTHETASE (GLUTAMINE-HYDROLYZING)"/>
    <property type="match status" value="1"/>
</dbReference>
<dbReference type="EC" id="6.3.5.4" evidence="3"/>
<dbReference type="PIRSF" id="PIRSF001589">
    <property type="entry name" value="Asn_synthetase_glu-h"/>
    <property type="match status" value="1"/>
</dbReference>
<feature type="domain" description="Asparagine synthetase" evidence="6">
    <location>
        <begin position="182"/>
        <end position="313"/>
    </location>
</feature>
<dbReference type="RefSeq" id="WP_073153774.1">
    <property type="nucleotide sequence ID" value="NZ_FQVL01000002.1"/>
</dbReference>
<dbReference type="SUPFAM" id="SSF52402">
    <property type="entry name" value="Adenine nucleotide alpha hydrolases-like"/>
    <property type="match status" value="1"/>
</dbReference>
<dbReference type="InterPro" id="IPR006426">
    <property type="entry name" value="Asn_synth_AEB"/>
</dbReference>
<evidence type="ECO:0000313" key="8">
    <source>
        <dbReference type="Proteomes" id="UP000184476"/>
    </source>
</evidence>
<dbReference type="PANTHER" id="PTHR43284:SF1">
    <property type="entry name" value="ASPARAGINE SYNTHETASE"/>
    <property type="match status" value="1"/>
</dbReference>
<keyword evidence="8" id="KW-1185">Reference proteome</keyword>
<dbReference type="Gene3D" id="3.40.50.620">
    <property type="entry name" value="HUPs"/>
    <property type="match status" value="1"/>
</dbReference>
<evidence type="ECO:0000313" key="7">
    <source>
        <dbReference type="EMBL" id="SHE66853.1"/>
    </source>
</evidence>
<protein>
    <recommendedName>
        <fullName evidence="3">asparagine synthase (glutamine-hydrolyzing)</fullName>
        <ecNumber evidence="3">6.3.5.4</ecNumber>
    </recommendedName>
</protein>
<dbReference type="OrthoDB" id="2987104at2"/>
<organism evidence="7 8">
    <name type="scientific">Seinonella peptonophila</name>
    <dbReference type="NCBI Taxonomy" id="112248"/>
    <lineage>
        <taxon>Bacteria</taxon>
        <taxon>Bacillati</taxon>
        <taxon>Bacillota</taxon>
        <taxon>Bacilli</taxon>
        <taxon>Bacillales</taxon>
        <taxon>Thermoactinomycetaceae</taxon>
        <taxon>Seinonella</taxon>
    </lineage>
</organism>
<proteinExistence type="inferred from homology"/>
<keyword evidence="4" id="KW-0061">Asparagine biosynthesis</keyword>
<dbReference type="AlphaFoldDB" id="A0A1M4VD60"/>
<accession>A0A1M4VD60</accession>
<evidence type="ECO:0000256" key="5">
    <source>
        <dbReference type="ARBA" id="ARBA00048741"/>
    </source>
</evidence>
<dbReference type="STRING" id="112248.SAMN05444392_102301"/>
<dbReference type="GO" id="GO:0006529">
    <property type="term" value="P:asparagine biosynthetic process"/>
    <property type="evidence" value="ECO:0007669"/>
    <property type="project" value="UniProtKB-KW"/>
</dbReference>
<dbReference type="SUPFAM" id="SSF56235">
    <property type="entry name" value="N-terminal nucleophile aminohydrolases (Ntn hydrolases)"/>
    <property type="match status" value="1"/>
</dbReference>
<reference evidence="7 8" key="1">
    <citation type="submission" date="2016-11" db="EMBL/GenBank/DDBJ databases">
        <authorList>
            <person name="Jaros S."/>
            <person name="Januszkiewicz K."/>
            <person name="Wedrychowicz H."/>
        </authorList>
    </citation>
    <scope>NUCLEOTIDE SEQUENCE [LARGE SCALE GENOMIC DNA]</scope>
    <source>
        <strain evidence="7 8">DSM 44666</strain>
    </source>
</reference>
<keyword evidence="4" id="KW-0028">Amino-acid biosynthesis</keyword>
<dbReference type="Proteomes" id="UP000184476">
    <property type="component" value="Unassembled WGS sequence"/>
</dbReference>
<dbReference type="GO" id="GO:0004066">
    <property type="term" value="F:asparagine synthase (glutamine-hydrolyzing) activity"/>
    <property type="evidence" value="ECO:0007669"/>
    <property type="project" value="UniProtKB-EC"/>
</dbReference>
<evidence type="ECO:0000256" key="4">
    <source>
        <dbReference type="ARBA" id="ARBA00022888"/>
    </source>
</evidence>
<dbReference type="InterPro" id="IPR001962">
    <property type="entry name" value="Asn_synthase"/>
</dbReference>
<dbReference type="CDD" id="cd01991">
    <property type="entry name" value="Asn_synthase_B_C"/>
    <property type="match status" value="1"/>
</dbReference>
<sequence>MFKRCSGEFYSDASTYINIEGEIWGGPSKLLRIMSGKNRDSNQAFYKLIQEDYSILKEIDGAFLLAFYDHEHKKGLLYKSLVCQKSLFYRYDTNGLFFSSDIGEVLRDKPLLSQVNKNNLLPLVLGDILNKDTYFNDVYRLTAGNVLIFEEGKIRIECLDYLEQGIYKEKSMEDFINLASEIMRTTIRKRLDLQDPIGVILSGGMDSSSVAAFLKKEGHQVEAFHWSFSGTPADESRYAKDVANFLSIPFTEIDGIELINKASYLPKWNQLIPYNHGYYELYQKTITECKKRGLKAIATGNLGDNIFGGNDSVSIKTIFKNFPFQQALRYIYEAWGTPKIKEDSEIHPRYKWYAPILTEKALDNINTQNILQDQASQFVALSDIDRDMILSESEGDIRFFDLFSSKELMEWSLSLPSVYKDLPTGGQWVDKFIQRAMFIDVLPPSCIARNHKQVMTAFHEIYVIRNRDQVTSILNEQAYLTQFNIIDPIKIKSMENNQLALSASALIACCMVELWLKKLEREDLKNVTLSSK</sequence>
<evidence type="ECO:0000256" key="3">
    <source>
        <dbReference type="ARBA" id="ARBA00012737"/>
    </source>
</evidence>
<dbReference type="EMBL" id="FQVL01000002">
    <property type="protein sequence ID" value="SHE66853.1"/>
    <property type="molecule type" value="Genomic_DNA"/>
</dbReference>